<reference evidence="1 2" key="2">
    <citation type="journal article" date="2022" name="Mol. Ecol. Resour.">
        <title>The genomes of chicory, endive, great burdock and yacon provide insights into Asteraceae paleo-polyploidization history and plant inulin production.</title>
        <authorList>
            <person name="Fan W."/>
            <person name="Wang S."/>
            <person name="Wang H."/>
            <person name="Wang A."/>
            <person name="Jiang F."/>
            <person name="Liu H."/>
            <person name="Zhao H."/>
            <person name="Xu D."/>
            <person name="Zhang Y."/>
        </authorList>
    </citation>
    <scope>NUCLEOTIDE SEQUENCE [LARGE SCALE GENOMIC DNA]</scope>
    <source>
        <strain evidence="2">cv. Niubang</strain>
    </source>
</reference>
<sequence length="146" mass="16333">MIKKQIEYPEATKLGIGAGEWFGRKTIEVARGPAEQPTKMREESAGIERSDEVRLEERFVDYSKLGLGPDNGPEQINGLGQNNMGRNKEQQNRPTEIKKGGSANLKEKGPIQIKKKEENRCLDQGEESNGQRSHNSESKETQKSGH</sequence>
<gene>
    <name evidence="1" type="ORF">L6452_36777</name>
</gene>
<dbReference type="EMBL" id="CM042060">
    <property type="protein sequence ID" value="KAI3677513.1"/>
    <property type="molecule type" value="Genomic_DNA"/>
</dbReference>
<keyword evidence="2" id="KW-1185">Reference proteome</keyword>
<dbReference type="Proteomes" id="UP001055879">
    <property type="component" value="Linkage Group LG14"/>
</dbReference>
<protein>
    <submittedName>
        <fullName evidence="1">Uncharacterized protein</fullName>
    </submittedName>
</protein>
<reference evidence="2" key="1">
    <citation type="journal article" date="2022" name="Mol. Ecol. Resour.">
        <title>The genomes of chicory, endive, great burdock and yacon provide insights into Asteraceae palaeo-polyploidization history and plant inulin production.</title>
        <authorList>
            <person name="Fan W."/>
            <person name="Wang S."/>
            <person name="Wang H."/>
            <person name="Wang A."/>
            <person name="Jiang F."/>
            <person name="Liu H."/>
            <person name="Zhao H."/>
            <person name="Xu D."/>
            <person name="Zhang Y."/>
        </authorList>
    </citation>
    <scope>NUCLEOTIDE SEQUENCE [LARGE SCALE GENOMIC DNA]</scope>
    <source>
        <strain evidence="2">cv. Niubang</strain>
    </source>
</reference>
<organism evidence="1 2">
    <name type="scientific">Arctium lappa</name>
    <name type="common">Greater burdock</name>
    <name type="synonym">Lappa major</name>
    <dbReference type="NCBI Taxonomy" id="4217"/>
    <lineage>
        <taxon>Eukaryota</taxon>
        <taxon>Viridiplantae</taxon>
        <taxon>Streptophyta</taxon>
        <taxon>Embryophyta</taxon>
        <taxon>Tracheophyta</taxon>
        <taxon>Spermatophyta</taxon>
        <taxon>Magnoliopsida</taxon>
        <taxon>eudicotyledons</taxon>
        <taxon>Gunneridae</taxon>
        <taxon>Pentapetalae</taxon>
        <taxon>asterids</taxon>
        <taxon>campanulids</taxon>
        <taxon>Asterales</taxon>
        <taxon>Asteraceae</taxon>
        <taxon>Carduoideae</taxon>
        <taxon>Cardueae</taxon>
        <taxon>Arctiinae</taxon>
        <taxon>Arctium</taxon>
    </lineage>
</organism>
<name>A0ACB8Y1K8_ARCLA</name>
<comment type="caution">
    <text evidence="1">The sequence shown here is derived from an EMBL/GenBank/DDBJ whole genome shotgun (WGS) entry which is preliminary data.</text>
</comment>
<proteinExistence type="predicted"/>
<evidence type="ECO:0000313" key="2">
    <source>
        <dbReference type="Proteomes" id="UP001055879"/>
    </source>
</evidence>
<evidence type="ECO:0000313" key="1">
    <source>
        <dbReference type="EMBL" id="KAI3677513.1"/>
    </source>
</evidence>
<accession>A0ACB8Y1K8</accession>